<evidence type="ECO:0000259" key="7">
    <source>
        <dbReference type="PROSITE" id="PS51085"/>
    </source>
</evidence>
<evidence type="ECO:0000256" key="3">
    <source>
        <dbReference type="ARBA" id="ARBA00022723"/>
    </source>
</evidence>
<dbReference type="PANTHER" id="PTHR47354">
    <property type="entry name" value="NADH OXIDOREDUCTASE HCR"/>
    <property type="match status" value="1"/>
</dbReference>
<dbReference type="InterPro" id="IPR036010">
    <property type="entry name" value="2Fe-2S_ferredoxin-like_sf"/>
</dbReference>
<dbReference type="PANTHER" id="PTHR47354:SF1">
    <property type="entry name" value="CARNITINE MONOOXYGENASE REDUCTASE SUBUNIT"/>
    <property type="match status" value="1"/>
</dbReference>
<dbReference type="Proteomes" id="UP000298180">
    <property type="component" value="Unassembled WGS sequence"/>
</dbReference>
<keyword evidence="3" id="KW-0479">Metal-binding</keyword>
<keyword evidence="6" id="KW-0411">Iron-sulfur</keyword>
<keyword evidence="2" id="KW-0001">2Fe-2S</keyword>
<accession>A0A4Z0C438</accession>
<evidence type="ECO:0000256" key="2">
    <source>
        <dbReference type="ARBA" id="ARBA00022714"/>
    </source>
</evidence>
<feature type="domain" description="FAD-binding FR-type" evidence="8">
    <location>
        <begin position="1"/>
        <end position="103"/>
    </location>
</feature>
<keyword evidence="5" id="KW-0408">Iron</keyword>
<dbReference type="InterPro" id="IPR017927">
    <property type="entry name" value="FAD-bd_FR_type"/>
</dbReference>
<dbReference type="EMBL" id="SMLM01000001">
    <property type="protein sequence ID" value="TFZ06293.1"/>
    <property type="molecule type" value="Genomic_DNA"/>
</dbReference>
<dbReference type="Pfam" id="PF00111">
    <property type="entry name" value="Fer2"/>
    <property type="match status" value="1"/>
</dbReference>
<dbReference type="RefSeq" id="WP_135262380.1">
    <property type="nucleotide sequence ID" value="NZ_SMLM01000001.1"/>
</dbReference>
<dbReference type="SUPFAM" id="SSF63380">
    <property type="entry name" value="Riboflavin synthase domain-like"/>
    <property type="match status" value="1"/>
</dbReference>
<comment type="caution">
    <text evidence="9">The sequence shown here is derived from an EMBL/GenBank/DDBJ whole genome shotgun (WGS) entry which is preliminary data.</text>
</comment>
<name>A0A4Z0C438_9BURK</name>
<dbReference type="InterPro" id="IPR050415">
    <property type="entry name" value="MRET"/>
</dbReference>
<evidence type="ECO:0000256" key="4">
    <source>
        <dbReference type="ARBA" id="ARBA00023002"/>
    </source>
</evidence>
<dbReference type="GO" id="GO:0051537">
    <property type="term" value="F:2 iron, 2 sulfur cluster binding"/>
    <property type="evidence" value="ECO:0007669"/>
    <property type="project" value="UniProtKB-KW"/>
</dbReference>
<keyword evidence="1" id="KW-0285">Flavoprotein</keyword>
<dbReference type="InterPro" id="IPR001041">
    <property type="entry name" value="2Fe-2S_ferredoxin-type"/>
</dbReference>
<dbReference type="Gene3D" id="2.40.30.10">
    <property type="entry name" value="Translation factors"/>
    <property type="match status" value="1"/>
</dbReference>
<evidence type="ECO:0000256" key="6">
    <source>
        <dbReference type="ARBA" id="ARBA00023014"/>
    </source>
</evidence>
<gene>
    <name evidence="9" type="ORF">EZ313_06515</name>
</gene>
<dbReference type="PROSITE" id="PS00197">
    <property type="entry name" value="2FE2S_FER_1"/>
    <property type="match status" value="1"/>
</dbReference>
<dbReference type="PROSITE" id="PS51384">
    <property type="entry name" value="FAD_FR"/>
    <property type="match status" value="1"/>
</dbReference>
<proteinExistence type="predicted"/>
<evidence type="ECO:0000259" key="8">
    <source>
        <dbReference type="PROSITE" id="PS51384"/>
    </source>
</evidence>
<dbReference type="InterPro" id="IPR039261">
    <property type="entry name" value="FNR_nucleotide-bd"/>
</dbReference>
<dbReference type="GO" id="GO:0016491">
    <property type="term" value="F:oxidoreductase activity"/>
    <property type="evidence" value="ECO:0007669"/>
    <property type="project" value="UniProtKB-KW"/>
</dbReference>
<organism evidence="9 10">
    <name type="scientific">Ramlibacter henchirensis</name>
    <dbReference type="NCBI Taxonomy" id="204072"/>
    <lineage>
        <taxon>Bacteria</taxon>
        <taxon>Pseudomonadati</taxon>
        <taxon>Pseudomonadota</taxon>
        <taxon>Betaproteobacteria</taxon>
        <taxon>Burkholderiales</taxon>
        <taxon>Comamonadaceae</taxon>
        <taxon>Ramlibacter</taxon>
    </lineage>
</organism>
<dbReference type="InterPro" id="IPR012675">
    <property type="entry name" value="Beta-grasp_dom_sf"/>
</dbReference>
<protein>
    <submittedName>
        <fullName evidence="9">Oxidoreductase</fullName>
    </submittedName>
</protein>
<dbReference type="InterPro" id="IPR017938">
    <property type="entry name" value="Riboflavin_synthase-like_b-brl"/>
</dbReference>
<dbReference type="InterPro" id="IPR006058">
    <property type="entry name" value="2Fe2S_fd_BS"/>
</dbReference>
<dbReference type="GO" id="GO:0046872">
    <property type="term" value="F:metal ion binding"/>
    <property type="evidence" value="ECO:0007669"/>
    <property type="project" value="UniProtKB-KW"/>
</dbReference>
<dbReference type="AlphaFoldDB" id="A0A4Z0C438"/>
<sequence>MSDLVVKVLSKRQEAQDIASYELGREDGGPLPAFSAGSHVDVHVPGGLVRQYSLCNDAGERHRYRIAVLRDPKTRGGSANMHDSVKEGDTLTISEPRNHFPLVHAQRTVLLAGGIGITPLLCMAQRLHSIGADFDLHYCTRSATRTAFRDEILASPFAGRVKFHFDDGPPEQKLDLLKALGPHEQGTHLYICGPTGFIEYVTQTAHGLGWTSGQIHLEYFGAAPQDTAGDRPFDIKVASSGKVIRVAADQTVVQALAAEGVEVMTSCEQGVCGTCITRVLEGECDHRDLYFTDEEKARHDQFTPCCSRAKSSVLVLDL</sequence>
<dbReference type="CDD" id="cd00207">
    <property type="entry name" value="fer2"/>
    <property type="match status" value="1"/>
</dbReference>
<dbReference type="Gene3D" id="3.40.50.80">
    <property type="entry name" value="Nucleotide-binding domain of ferredoxin-NADP reductase (FNR) module"/>
    <property type="match status" value="1"/>
</dbReference>
<keyword evidence="10" id="KW-1185">Reference proteome</keyword>
<evidence type="ECO:0000313" key="10">
    <source>
        <dbReference type="Proteomes" id="UP000298180"/>
    </source>
</evidence>
<dbReference type="CDD" id="cd06185">
    <property type="entry name" value="PDR_like"/>
    <property type="match status" value="1"/>
</dbReference>
<evidence type="ECO:0000313" key="9">
    <source>
        <dbReference type="EMBL" id="TFZ06293.1"/>
    </source>
</evidence>
<dbReference type="Gene3D" id="3.10.20.30">
    <property type="match status" value="1"/>
</dbReference>
<evidence type="ECO:0000256" key="1">
    <source>
        <dbReference type="ARBA" id="ARBA00022630"/>
    </source>
</evidence>
<dbReference type="OrthoDB" id="370747at2"/>
<dbReference type="PROSITE" id="PS51085">
    <property type="entry name" value="2FE2S_FER_2"/>
    <property type="match status" value="1"/>
</dbReference>
<dbReference type="PRINTS" id="PR00409">
    <property type="entry name" value="PHDIOXRDTASE"/>
</dbReference>
<feature type="domain" description="2Fe-2S ferredoxin-type" evidence="7">
    <location>
        <begin position="233"/>
        <end position="318"/>
    </location>
</feature>
<evidence type="ECO:0000256" key="5">
    <source>
        <dbReference type="ARBA" id="ARBA00023004"/>
    </source>
</evidence>
<keyword evidence="4" id="KW-0560">Oxidoreductase</keyword>
<dbReference type="SUPFAM" id="SSF54292">
    <property type="entry name" value="2Fe-2S ferredoxin-like"/>
    <property type="match status" value="1"/>
</dbReference>
<reference evidence="9 10" key="1">
    <citation type="submission" date="2019-03" db="EMBL/GenBank/DDBJ databases">
        <title>Ramlibacter henchirensis DSM 14656, whole genome shotgun sequence.</title>
        <authorList>
            <person name="Zhang X."/>
            <person name="Feng G."/>
            <person name="Zhu H."/>
        </authorList>
    </citation>
    <scope>NUCLEOTIDE SEQUENCE [LARGE SCALE GENOMIC DNA]</scope>
    <source>
        <strain evidence="9 10">DSM 14656</strain>
    </source>
</reference>
<dbReference type="SUPFAM" id="SSF52343">
    <property type="entry name" value="Ferredoxin reductase-like, C-terminal NADP-linked domain"/>
    <property type="match status" value="1"/>
</dbReference>